<evidence type="ECO:0000313" key="6">
    <source>
        <dbReference type="EMBL" id="TQR37174.1"/>
    </source>
</evidence>
<keyword evidence="2" id="KW-0645">Protease</keyword>
<proteinExistence type="inferred from homology"/>
<gene>
    <name evidence="6" type="ORF">C7Y47_05705</name>
</gene>
<comment type="caution">
    <text evidence="6">The sequence shown here is derived from an EMBL/GenBank/DDBJ whole genome shotgun (WGS) entry which is preliminary data.</text>
</comment>
<comment type="similarity">
    <text evidence="1">Belongs to the peptidase C40 family.</text>
</comment>
<dbReference type="PANTHER" id="PTHR47053:SF1">
    <property type="entry name" value="MUREIN DD-ENDOPEPTIDASE MEPH-RELATED"/>
    <property type="match status" value="1"/>
</dbReference>
<dbReference type="OrthoDB" id="9813368at2"/>
<dbReference type="EMBL" id="SADV01000003">
    <property type="protein sequence ID" value="TQR37174.1"/>
    <property type="molecule type" value="Genomic_DNA"/>
</dbReference>
<dbReference type="GO" id="GO:0008234">
    <property type="term" value="F:cysteine-type peptidase activity"/>
    <property type="evidence" value="ECO:0007669"/>
    <property type="project" value="UniProtKB-KW"/>
</dbReference>
<evidence type="ECO:0000256" key="1">
    <source>
        <dbReference type="ARBA" id="ARBA00007074"/>
    </source>
</evidence>
<dbReference type="InterPro" id="IPR051202">
    <property type="entry name" value="Peptidase_C40"/>
</dbReference>
<dbReference type="GO" id="GO:0006508">
    <property type="term" value="P:proteolysis"/>
    <property type="evidence" value="ECO:0007669"/>
    <property type="project" value="UniProtKB-KW"/>
</dbReference>
<sequence>MNKRFLTTTLALTIGFSTVGMVQPTVQPIEVEAATTNAYNNSQAVNAKADQLIQTGKSLIGKATYSNSVYKATYPYKFSCASFIMYIFEKNGVDLATYNEDYMLQQGTPVNRNQLQKGDLLFFKSKKTGTDPDHVGMYIGNNKMIHMADSKQNIVISDLNSKPYYKDNYVGARRVLPSLLSANPATKGDKIVENAFNYKNKVTMSSTNNEASLRFTAPGYVDFVYRKSGVKLGTTNLKQLMNVGTTVSRTNLKKGDLVFFNSAKGSKNPSQVAIYAGDQRIIIPSSSGITTRVLMVDYYKEHYITAKRVF</sequence>
<evidence type="ECO:0000313" key="7">
    <source>
        <dbReference type="Proteomes" id="UP000317944"/>
    </source>
</evidence>
<dbReference type="Proteomes" id="UP000317944">
    <property type="component" value="Unassembled WGS sequence"/>
</dbReference>
<name>A0A544UTL4_LYSSH</name>
<dbReference type="PROSITE" id="PS51935">
    <property type="entry name" value="NLPC_P60"/>
    <property type="match status" value="2"/>
</dbReference>
<evidence type="ECO:0000256" key="2">
    <source>
        <dbReference type="ARBA" id="ARBA00022670"/>
    </source>
</evidence>
<accession>A0A544UTL4</accession>
<dbReference type="PANTHER" id="PTHR47053">
    <property type="entry name" value="MUREIN DD-ENDOPEPTIDASE MEPH-RELATED"/>
    <property type="match status" value="1"/>
</dbReference>
<feature type="domain" description="NlpC/P60" evidence="5">
    <location>
        <begin position="46"/>
        <end position="176"/>
    </location>
</feature>
<dbReference type="RefSeq" id="WP_142507864.1">
    <property type="nucleotide sequence ID" value="NZ_SADV01000003.1"/>
</dbReference>
<dbReference type="SUPFAM" id="SSF54001">
    <property type="entry name" value="Cysteine proteinases"/>
    <property type="match status" value="2"/>
</dbReference>
<dbReference type="Pfam" id="PF00877">
    <property type="entry name" value="NLPC_P60"/>
    <property type="match status" value="2"/>
</dbReference>
<keyword evidence="3" id="KW-0378">Hydrolase</keyword>
<protein>
    <submittedName>
        <fullName evidence="6">Peptidoglycan endopeptidase</fullName>
    </submittedName>
</protein>
<dbReference type="AlphaFoldDB" id="A0A544UTL4"/>
<feature type="domain" description="NlpC/P60" evidence="5">
    <location>
        <begin position="185"/>
        <end position="310"/>
    </location>
</feature>
<dbReference type="InterPro" id="IPR038765">
    <property type="entry name" value="Papain-like_cys_pep_sf"/>
</dbReference>
<dbReference type="Gene3D" id="3.90.1720.10">
    <property type="entry name" value="endopeptidase domain like (from Nostoc punctiforme)"/>
    <property type="match status" value="2"/>
</dbReference>
<reference evidence="6 7" key="1">
    <citation type="submission" date="2018-03" db="EMBL/GenBank/DDBJ databases">
        <title>Aerobic endospore-forming bacteria genome sequencing and assembly.</title>
        <authorList>
            <person name="Cavalcante D.A."/>
            <person name="Driks A."/>
            <person name="Putonti C."/>
            <person name="De-Souza M.T."/>
        </authorList>
    </citation>
    <scope>NUCLEOTIDE SEQUENCE [LARGE SCALE GENOMIC DNA]</scope>
    <source>
        <strain evidence="6 7">SDF0037</strain>
    </source>
</reference>
<evidence type="ECO:0000256" key="3">
    <source>
        <dbReference type="ARBA" id="ARBA00022801"/>
    </source>
</evidence>
<evidence type="ECO:0000256" key="4">
    <source>
        <dbReference type="ARBA" id="ARBA00022807"/>
    </source>
</evidence>
<keyword evidence="4" id="KW-0788">Thiol protease</keyword>
<organism evidence="6 7">
    <name type="scientific">Lysinibacillus sphaericus</name>
    <name type="common">Bacillus sphaericus</name>
    <dbReference type="NCBI Taxonomy" id="1421"/>
    <lineage>
        <taxon>Bacteria</taxon>
        <taxon>Bacillati</taxon>
        <taxon>Bacillota</taxon>
        <taxon>Bacilli</taxon>
        <taxon>Bacillales</taxon>
        <taxon>Bacillaceae</taxon>
        <taxon>Lysinibacillus</taxon>
    </lineage>
</organism>
<dbReference type="InterPro" id="IPR000064">
    <property type="entry name" value="NLP_P60_dom"/>
</dbReference>
<evidence type="ECO:0000259" key="5">
    <source>
        <dbReference type="PROSITE" id="PS51935"/>
    </source>
</evidence>